<dbReference type="Proteomes" id="UP000001818">
    <property type="component" value="Chromosome"/>
</dbReference>
<organism evidence="1 2">
    <name type="scientific">Rhodopseudomonas palustris (strain BisB5)</name>
    <dbReference type="NCBI Taxonomy" id="316057"/>
    <lineage>
        <taxon>Bacteria</taxon>
        <taxon>Pseudomonadati</taxon>
        <taxon>Pseudomonadota</taxon>
        <taxon>Alphaproteobacteria</taxon>
        <taxon>Hyphomicrobiales</taxon>
        <taxon>Nitrobacteraceae</taxon>
        <taxon>Rhodopseudomonas</taxon>
    </lineage>
</organism>
<dbReference type="eggNOG" id="ENOG50315BQ">
    <property type="taxonomic scope" value="Bacteria"/>
</dbReference>
<sequence length="141" mass="14682" precursor="true">MSIVIVFASAFWYSPSMAQTIGIDSSTRRAGSFRRGLLMVLAFVYLFVGIAHNATCFDQAVASSVAIETAADPSIDPSHDGGTKSDIVLCDHCPTCVPAVLPAHLITAVPCGVPAAGDMSVASLVPADHAWLDTPPPKNLT</sequence>
<dbReference type="STRING" id="316057.RPD_3344"/>
<dbReference type="AlphaFoldDB" id="Q134C1"/>
<reference evidence="1 2" key="1">
    <citation type="submission" date="2006-03" db="EMBL/GenBank/DDBJ databases">
        <title>Complete sequence of Rhodopseudomonas palustris BisB5.</title>
        <authorList>
            <consortium name="US DOE Joint Genome Institute"/>
            <person name="Copeland A."/>
            <person name="Lucas S."/>
            <person name="Lapidus A."/>
            <person name="Barry K."/>
            <person name="Detter J.C."/>
            <person name="Glavina del Rio T."/>
            <person name="Hammon N."/>
            <person name="Israni S."/>
            <person name="Dalin E."/>
            <person name="Tice H."/>
            <person name="Pitluck S."/>
            <person name="Chain P."/>
            <person name="Malfatti S."/>
            <person name="Shin M."/>
            <person name="Vergez L."/>
            <person name="Schmutz J."/>
            <person name="Larimer F."/>
            <person name="Land M."/>
            <person name="Hauser L."/>
            <person name="Pelletier D.A."/>
            <person name="Kyrpides N."/>
            <person name="Lykidis A."/>
            <person name="Oda Y."/>
            <person name="Harwood C.S."/>
            <person name="Richardson P."/>
        </authorList>
    </citation>
    <scope>NUCLEOTIDE SEQUENCE [LARGE SCALE GENOMIC DNA]</scope>
    <source>
        <strain evidence="1 2">BisB5</strain>
    </source>
</reference>
<dbReference type="EMBL" id="CP000283">
    <property type="protein sequence ID" value="ABE40568.1"/>
    <property type="molecule type" value="Genomic_DNA"/>
</dbReference>
<name>Q134C1_RHOPS</name>
<accession>Q134C1</accession>
<dbReference type="HOGENOM" id="CLU_2012856_0_0_5"/>
<evidence type="ECO:0000313" key="2">
    <source>
        <dbReference type="Proteomes" id="UP000001818"/>
    </source>
</evidence>
<gene>
    <name evidence="1" type="ordered locus">RPD_3344</name>
</gene>
<dbReference type="KEGG" id="rpd:RPD_3344"/>
<evidence type="ECO:0000313" key="1">
    <source>
        <dbReference type="EMBL" id="ABE40568.1"/>
    </source>
</evidence>
<proteinExistence type="predicted"/>
<protein>
    <submittedName>
        <fullName evidence="1">Uncharacterized protein</fullName>
    </submittedName>
</protein>